<evidence type="ECO:0000313" key="2">
    <source>
        <dbReference type="EMBL" id="QLY79671.1"/>
    </source>
</evidence>
<keyword evidence="1" id="KW-1133">Transmembrane helix</keyword>
<reference evidence="2 3" key="1">
    <citation type="submission" date="2020-07" db="EMBL/GenBank/DDBJ databases">
        <title>Electron transfer.</title>
        <authorList>
            <person name="Huang L."/>
            <person name="Liu X."/>
            <person name="Zhou S."/>
        </authorList>
    </citation>
    <scope>NUCLEOTIDE SEQUENCE [LARGE SCALE GENOMIC DNA]</scope>
    <source>
        <strain evidence="2 3">Lx1</strain>
    </source>
</reference>
<keyword evidence="1" id="KW-0812">Transmembrane</keyword>
<evidence type="ECO:0000313" key="3">
    <source>
        <dbReference type="Proteomes" id="UP000512286"/>
    </source>
</evidence>
<feature type="transmembrane region" description="Helical" evidence="1">
    <location>
        <begin position="6"/>
        <end position="22"/>
    </location>
</feature>
<dbReference type="EMBL" id="CP059378">
    <property type="protein sequence ID" value="QLY79671.1"/>
    <property type="molecule type" value="Genomic_DNA"/>
</dbReference>
<dbReference type="Proteomes" id="UP000512286">
    <property type="component" value="Chromosome"/>
</dbReference>
<sequence>MKSNNYLNVIGLSLIIILIGMNEKMIYLSSISKMAINFIILILGVGIATINLKMLIGKNREEKLQL</sequence>
<accession>A0A7D6W005</accession>
<dbReference type="KEGG" id="cint:HZF06_22065"/>
<gene>
    <name evidence="2" type="ORF">HZF06_22065</name>
</gene>
<protein>
    <submittedName>
        <fullName evidence="2">Uncharacterized protein</fullName>
    </submittedName>
</protein>
<evidence type="ECO:0000256" key="1">
    <source>
        <dbReference type="SAM" id="Phobius"/>
    </source>
</evidence>
<proteinExistence type="predicted"/>
<feature type="transmembrane region" description="Helical" evidence="1">
    <location>
        <begin position="34"/>
        <end position="56"/>
    </location>
</feature>
<dbReference type="AlphaFoldDB" id="A0A7D6W005"/>
<organism evidence="2 3">
    <name type="scientific">Clostridium intestinale</name>
    <dbReference type="NCBI Taxonomy" id="36845"/>
    <lineage>
        <taxon>Bacteria</taxon>
        <taxon>Bacillati</taxon>
        <taxon>Bacillota</taxon>
        <taxon>Clostridia</taxon>
        <taxon>Eubacteriales</taxon>
        <taxon>Clostridiaceae</taxon>
        <taxon>Clostridium</taxon>
    </lineage>
</organism>
<keyword evidence="1" id="KW-0472">Membrane</keyword>
<dbReference type="RefSeq" id="WP_181601694.1">
    <property type="nucleotide sequence ID" value="NZ_CP059378.1"/>
</dbReference>
<name>A0A7D6W005_9CLOT</name>